<protein>
    <submittedName>
        <fullName evidence="2">Uncharacterized protein</fullName>
    </submittedName>
</protein>
<evidence type="ECO:0000313" key="2">
    <source>
        <dbReference type="EMBL" id="KRT58276.1"/>
    </source>
</evidence>
<dbReference type="Proteomes" id="UP000051276">
    <property type="component" value="Unassembled WGS sequence"/>
</dbReference>
<name>A0A0T5Z5U7_9GAMM</name>
<evidence type="ECO:0000313" key="3">
    <source>
        <dbReference type="Proteomes" id="UP000051276"/>
    </source>
</evidence>
<gene>
    <name evidence="1" type="ORF">Ga0074115_11035</name>
    <name evidence="2" type="ORF">Ga0076813_13118</name>
</gene>
<evidence type="ECO:0000313" key="4">
    <source>
        <dbReference type="Proteomes" id="UP000051634"/>
    </source>
</evidence>
<dbReference type="EMBL" id="LDXT01000087">
    <property type="protein sequence ID" value="KRT54823.1"/>
    <property type="molecule type" value="Genomic_DNA"/>
</dbReference>
<evidence type="ECO:0000313" key="1">
    <source>
        <dbReference type="EMBL" id="KRT54823.1"/>
    </source>
</evidence>
<organism evidence="2 3">
    <name type="scientific">endosymbiont of Ridgeia piscesae</name>
    <dbReference type="NCBI Taxonomy" id="54398"/>
    <lineage>
        <taxon>Bacteria</taxon>
        <taxon>Pseudomonadati</taxon>
        <taxon>Pseudomonadota</taxon>
        <taxon>Gammaproteobacteria</taxon>
        <taxon>sulfur-oxidizing symbionts</taxon>
    </lineage>
</organism>
<accession>A0A0T5Z5U7</accession>
<reference evidence="3 4" key="1">
    <citation type="submission" date="2015-11" db="EMBL/GenBank/DDBJ databases">
        <title>The genome of Candidatus Endoriftia persephone in Ridgeia piscesae and population structure of the North Eastern Pacific vestimentiferan symbionts.</title>
        <authorList>
            <person name="Perez M."/>
            <person name="Juniper K.S."/>
        </authorList>
    </citation>
    <scope>NUCLEOTIDE SEQUENCE [LARGE SCALE GENOMIC DNA]</scope>
    <source>
        <strain evidence="2">Ind10</strain>
        <strain evidence="1">Ind11</strain>
    </source>
</reference>
<dbReference type="Proteomes" id="UP000051634">
    <property type="component" value="Unassembled WGS sequence"/>
</dbReference>
<keyword evidence="4" id="KW-1185">Reference proteome</keyword>
<comment type="caution">
    <text evidence="2">The sequence shown here is derived from an EMBL/GenBank/DDBJ whole genome shotgun (WGS) entry which is preliminary data.</text>
</comment>
<proteinExistence type="predicted"/>
<sequence length="177" mass="19486">MEPQAMMSHGTFFSAAEAMAKRLEHLMEAFPKLVNNQVEEAVNNWRRQTVALSLSPPGSAGNIDVGGEKGAVSPSETIPDQIASEAIELIASYSIEDVMDILTEDFGITLDYAQLIDLIGIERYQHALRGEAIELQQNKVSLLQTSELWNSMGRPALGDALWGPKKVSILLERQESF</sequence>
<dbReference type="EMBL" id="LMXI01000383">
    <property type="protein sequence ID" value="KRT58276.1"/>
    <property type="molecule type" value="Genomic_DNA"/>
</dbReference>
<dbReference type="AlphaFoldDB" id="A0A0T5Z5U7"/>